<evidence type="ECO:0000313" key="1">
    <source>
        <dbReference type="EMBL" id="PAV58825.1"/>
    </source>
</evidence>
<name>A0A2A2JB03_9BILA</name>
<comment type="caution">
    <text evidence="1">The sequence shown here is derived from an EMBL/GenBank/DDBJ whole genome shotgun (WGS) entry which is preliminary data.</text>
</comment>
<evidence type="ECO:0000313" key="2">
    <source>
        <dbReference type="Proteomes" id="UP000218231"/>
    </source>
</evidence>
<dbReference type="Proteomes" id="UP000218231">
    <property type="component" value="Unassembled WGS sequence"/>
</dbReference>
<organism evidence="1 2">
    <name type="scientific">Diploscapter pachys</name>
    <dbReference type="NCBI Taxonomy" id="2018661"/>
    <lineage>
        <taxon>Eukaryota</taxon>
        <taxon>Metazoa</taxon>
        <taxon>Ecdysozoa</taxon>
        <taxon>Nematoda</taxon>
        <taxon>Chromadorea</taxon>
        <taxon>Rhabditida</taxon>
        <taxon>Rhabditina</taxon>
        <taxon>Rhabditomorpha</taxon>
        <taxon>Rhabditoidea</taxon>
        <taxon>Rhabditidae</taxon>
        <taxon>Diploscapter</taxon>
    </lineage>
</organism>
<accession>A0A2A2JB03</accession>
<gene>
    <name evidence="1" type="ORF">WR25_08833</name>
</gene>
<proteinExistence type="predicted"/>
<protein>
    <submittedName>
        <fullName evidence="1">Uncharacterized protein</fullName>
    </submittedName>
</protein>
<reference evidence="1 2" key="1">
    <citation type="journal article" date="2017" name="Curr. Biol.">
        <title>Genome architecture and evolution of a unichromosomal asexual nematode.</title>
        <authorList>
            <person name="Fradin H."/>
            <person name="Zegar C."/>
            <person name="Gutwein M."/>
            <person name="Lucas J."/>
            <person name="Kovtun M."/>
            <person name="Corcoran D."/>
            <person name="Baugh L.R."/>
            <person name="Kiontke K."/>
            <person name="Gunsalus K."/>
            <person name="Fitch D.H."/>
            <person name="Piano F."/>
        </authorList>
    </citation>
    <scope>NUCLEOTIDE SEQUENCE [LARGE SCALE GENOMIC DNA]</scope>
    <source>
        <strain evidence="1">PF1309</strain>
    </source>
</reference>
<sequence length="303" mass="33019">MEPTAEDGVERGMALVTRSGGLLWMELVVCCTTDAEVVLPGTEFHNSSLHPMCNLLTLCSGMGEWAVWFGADSIEFAHGVLVETANAECAVRPETTSLGRGCRSLQTHSYGVYEISVHVYHLWNVGGLRSDNLGRRLRHRHSNSAGECSDVAEVWIDECSAREDRCNVGGRWSSSIDPEEEYCRVEANTASISASANWAKIIPFCLSTPLPPLTIIRRVLLFIQIDLSIPLLDNSSLSARHALLVAVFVGIDHNPGHLGAFESLPELFLSPFESDDNSGSSPGCSPSDHFHSIRVLSNLVVSE</sequence>
<dbReference type="EMBL" id="LIAE01010556">
    <property type="protein sequence ID" value="PAV58825.1"/>
    <property type="molecule type" value="Genomic_DNA"/>
</dbReference>
<dbReference type="AlphaFoldDB" id="A0A2A2JB03"/>
<keyword evidence="2" id="KW-1185">Reference proteome</keyword>